<dbReference type="Gene3D" id="2.40.10.10">
    <property type="entry name" value="Trypsin-like serine proteases"/>
    <property type="match status" value="1"/>
</dbReference>
<dbReference type="Pfam" id="PF00089">
    <property type="entry name" value="Trypsin"/>
    <property type="match status" value="1"/>
</dbReference>
<feature type="non-terminal residue" evidence="2">
    <location>
        <position position="211"/>
    </location>
</feature>
<dbReference type="GO" id="GO:0004252">
    <property type="term" value="F:serine-type endopeptidase activity"/>
    <property type="evidence" value="ECO:0007669"/>
    <property type="project" value="InterPro"/>
</dbReference>
<reference evidence="2" key="1">
    <citation type="submission" date="2020-08" db="EMBL/GenBank/DDBJ databases">
        <title>Multicomponent nature underlies the extraordinary mechanical properties of spider dragline silk.</title>
        <authorList>
            <person name="Kono N."/>
            <person name="Nakamura H."/>
            <person name="Mori M."/>
            <person name="Yoshida Y."/>
            <person name="Ohtoshi R."/>
            <person name="Malay A.D."/>
            <person name="Moran D.A.P."/>
            <person name="Tomita M."/>
            <person name="Numata K."/>
            <person name="Arakawa K."/>
        </authorList>
    </citation>
    <scope>NUCLEOTIDE SEQUENCE</scope>
</reference>
<dbReference type="InterPro" id="IPR051333">
    <property type="entry name" value="CLIP_Serine_Protease"/>
</dbReference>
<evidence type="ECO:0000313" key="2">
    <source>
        <dbReference type="EMBL" id="GFT16636.1"/>
    </source>
</evidence>
<accession>A0A8X6NJH2</accession>
<dbReference type="EMBL" id="BMAW01104849">
    <property type="protein sequence ID" value="GFT16636.1"/>
    <property type="molecule type" value="Genomic_DNA"/>
</dbReference>
<dbReference type="GO" id="GO:0006508">
    <property type="term" value="P:proteolysis"/>
    <property type="evidence" value="ECO:0007669"/>
    <property type="project" value="InterPro"/>
</dbReference>
<dbReference type="Proteomes" id="UP000887013">
    <property type="component" value="Unassembled WGS sequence"/>
</dbReference>
<dbReference type="AlphaFoldDB" id="A0A8X6NJH2"/>
<protein>
    <submittedName>
        <fullName evidence="2">Tryptase beta-2</fullName>
    </submittedName>
</protein>
<dbReference type="SMART" id="SM00020">
    <property type="entry name" value="Tryp_SPc"/>
    <property type="match status" value="1"/>
</dbReference>
<dbReference type="InterPro" id="IPR009003">
    <property type="entry name" value="Peptidase_S1_PA"/>
</dbReference>
<dbReference type="OrthoDB" id="6339452at2759"/>
<sequence>ALNSDLPECIGYSPAKECYISEKEFSIYLLGNKRFGQKLEIKRFIPHDRYNHDLIINDIALIELTQPLNCSTETYPICLPTKKEMYKEDQKLFVAGWGWNTPRGDQSPTKLREGVMRQVSPHNCMIEELPKQTVNQYHCAAGTTQTICVGDSGSWNFIEFKNRFYTLGVTSNIQTDEEFPLQCNPTLFSTFTKVLYFSKWIKTHVKDLPEP</sequence>
<comment type="caution">
    <text evidence="2">The sequence shown here is derived from an EMBL/GenBank/DDBJ whole genome shotgun (WGS) entry which is preliminary data.</text>
</comment>
<proteinExistence type="predicted"/>
<dbReference type="InterPro" id="IPR043504">
    <property type="entry name" value="Peptidase_S1_PA_chymotrypsin"/>
</dbReference>
<dbReference type="PROSITE" id="PS50240">
    <property type="entry name" value="TRYPSIN_DOM"/>
    <property type="match status" value="1"/>
</dbReference>
<name>A0A8X6NJH2_NEPPI</name>
<dbReference type="InterPro" id="IPR001254">
    <property type="entry name" value="Trypsin_dom"/>
</dbReference>
<keyword evidence="3" id="KW-1185">Reference proteome</keyword>
<feature type="domain" description="Peptidase S1" evidence="1">
    <location>
        <begin position="15"/>
        <end position="206"/>
    </location>
</feature>
<gene>
    <name evidence="2" type="primary">NCL1_28195</name>
    <name evidence="2" type="ORF">NPIL_333801</name>
</gene>
<evidence type="ECO:0000259" key="1">
    <source>
        <dbReference type="PROSITE" id="PS50240"/>
    </source>
</evidence>
<organism evidence="2 3">
    <name type="scientific">Nephila pilipes</name>
    <name type="common">Giant wood spider</name>
    <name type="synonym">Nephila maculata</name>
    <dbReference type="NCBI Taxonomy" id="299642"/>
    <lineage>
        <taxon>Eukaryota</taxon>
        <taxon>Metazoa</taxon>
        <taxon>Ecdysozoa</taxon>
        <taxon>Arthropoda</taxon>
        <taxon>Chelicerata</taxon>
        <taxon>Arachnida</taxon>
        <taxon>Araneae</taxon>
        <taxon>Araneomorphae</taxon>
        <taxon>Entelegynae</taxon>
        <taxon>Araneoidea</taxon>
        <taxon>Nephilidae</taxon>
        <taxon>Nephila</taxon>
    </lineage>
</organism>
<dbReference type="PANTHER" id="PTHR24260:SF136">
    <property type="entry name" value="GH08193P-RELATED"/>
    <property type="match status" value="1"/>
</dbReference>
<evidence type="ECO:0000313" key="3">
    <source>
        <dbReference type="Proteomes" id="UP000887013"/>
    </source>
</evidence>
<dbReference type="SUPFAM" id="SSF50494">
    <property type="entry name" value="Trypsin-like serine proteases"/>
    <property type="match status" value="1"/>
</dbReference>
<dbReference type="PANTHER" id="PTHR24260">
    <property type="match status" value="1"/>
</dbReference>